<dbReference type="InterPro" id="IPR004155">
    <property type="entry name" value="PBS_lyase_HEAT"/>
</dbReference>
<dbReference type="SUPFAM" id="SSF48371">
    <property type="entry name" value="ARM repeat"/>
    <property type="match status" value="1"/>
</dbReference>
<dbReference type="EMBL" id="JAJKFT010000010">
    <property type="protein sequence ID" value="MCC9629760.1"/>
    <property type="molecule type" value="Genomic_DNA"/>
</dbReference>
<proteinExistence type="predicted"/>
<feature type="region of interest" description="Disordered" evidence="1">
    <location>
        <begin position="27"/>
        <end position="48"/>
    </location>
</feature>
<dbReference type="InterPro" id="IPR011989">
    <property type="entry name" value="ARM-like"/>
</dbReference>
<keyword evidence="2" id="KW-0732">Signal</keyword>
<dbReference type="SMART" id="SM00567">
    <property type="entry name" value="EZ_HEAT"/>
    <property type="match status" value="1"/>
</dbReference>
<dbReference type="PROSITE" id="PS51257">
    <property type="entry name" value="PROKAR_LIPOPROTEIN"/>
    <property type="match status" value="1"/>
</dbReference>
<evidence type="ECO:0000313" key="4">
    <source>
        <dbReference type="EMBL" id="MCC9629760.1"/>
    </source>
</evidence>
<dbReference type="Pfam" id="PF13646">
    <property type="entry name" value="HEAT_2"/>
    <property type="match status" value="1"/>
</dbReference>
<accession>A0A9X1MP37</accession>
<keyword evidence="5" id="KW-1185">Reference proteome</keyword>
<name>A0A9X1MP37_9BACT</name>
<dbReference type="AlphaFoldDB" id="A0A9X1MP37"/>
<protein>
    <submittedName>
        <fullName evidence="4">DUF4375 domain-containing protein</fullName>
    </submittedName>
</protein>
<organism evidence="4 5">
    <name type="scientific">Blastopirellula sediminis</name>
    <dbReference type="NCBI Taxonomy" id="2894196"/>
    <lineage>
        <taxon>Bacteria</taxon>
        <taxon>Pseudomonadati</taxon>
        <taxon>Planctomycetota</taxon>
        <taxon>Planctomycetia</taxon>
        <taxon>Pirellulales</taxon>
        <taxon>Pirellulaceae</taxon>
        <taxon>Blastopirellula</taxon>
    </lineage>
</organism>
<dbReference type="InterPro" id="IPR025402">
    <property type="entry name" value="DMP19_C"/>
</dbReference>
<dbReference type="InterPro" id="IPR016024">
    <property type="entry name" value="ARM-type_fold"/>
</dbReference>
<feature type="domain" description="DNA mimic protein DMP19 C-terminal" evidence="3">
    <location>
        <begin position="349"/>
        <end position="463"/>
    </location>
</feature>
<evidence type="ECO:0000259" key="3">
    <source>
        <dbReference type="Pfam" id="PF14300"/>
    </source>
</evidence>
<dbReference type="Proteomes" id="UP001139103">
    <property type="component" value="Unassembled WGS sequence"/>
</dbReference>
<comment type="caution">
    <text evidence="4">The sequence shown here is derived from an EMBL/GenBank/DDBJ whole genome shotgun (WGS) entry which is preliminary data.</text>
</comment>
<feature type="signal peptide" evidence="2">
    <location>
        <begin position="1"/>
        <end position="24"/>
    </location>
</feature>
<evidence type="ECO:0000313" key="5">
    <source>
        <dbReference type="Proteomes" id="UP001139103"/>
    </source>
</evidence>
<dbReference type="Pfam" id="PF14300">
    <property type="entry name" value="DMP19"/>
    <property type="match status" value="1"/>
</dbReference>
<sequence>MRIAISTAVILVAALLPWIGACNMQSDEPTDEAETVAPSAVPDFPKSHRVASPDEIQTLIDQLYVPGDDRNRVSRVKSLGTQAIPLLIAELSSERAYSQKFPMPKFPLDDEWAFTRLCDALEETSPSAAAKPLARFATHPAAEVRRNAAILLGKIGTEECVKPLTTLLADDDDQVRGWGMLGIQRGLEEGRRDEKFLQAIFPALEPLLALEDSSVDDEAPGLLLTIDRQRAVAAILKSERFNSANIQFASNLKALNELQISVPHELLLPQLSQLEPISGEFPHMYNFSEALIAYARNPDANAKAYLQKQQSENEDEMVREYAAKGLAILDGVDDAEEFITLHYYDVGFEKLTAEQQNYIAVRNYELEVGSGGHDQYFVNTSGDEIQIAHRGLMAIGAIKKGKVLAAAIALFGPSGPAVDQDARIEQMERFSPKQDEQFNSLDDQFYENEEVIPEMLADYVLENKSHFAPAK</sequence>
<dbReference type="Gene3D" id="1.20.1420.60">
    <property type="match status" value="1"/>
</dbReference>
<dbReference type="RefSeq" id="WP_230220318.1">
    <property type="nucleotide sequence ID" value="NZ_JAJKFT010000010.1"/>
</dbReference>
<reference evidence="4" key="1">
    <citation type="submission" date="2021-11" db="EMBL/GenBank/DDBJ databases">
        <title>Genome sequence.</title>
        <authorList>
            <person name="Sun Q."/>
        </authorList>
    </citation>
    <scope>NUCLEOTIDE SEQUENCE</scope>
    <source>
        <strain evidence="4">JC732</strain>
    </source>
</reference>
<feature type="chain" id="PRO_5040990481" evidence="2">
    <location>
        <begin position="25"/>
        <end position="471"/>
    </location>
</feature>
<gene>
    <name evidence="4" type="ORF">LOC68_15325</name>
</gene>
<evidence type="ECO:0000256" key="1">
    <source>
        <dbReference type="SAM" id="MobiDB-lite"/>
    </source>
</evidence>
<evidence type="ECO:0000256" key="2">
    <source>
        <dbReference type="SAM" id="SignalP"/>
    </source>
</evidence>
<dbReference type="Gene3D" id="1.25.10.10">
    <property type="entry name" value="Leucine-rich Repeat Variant"/>
    <property type="match status" value="1"/>
</dbReference>